<dbReference type="InterPro" id="IPR002194">
    <property type="entry name" value="Chaperonin_TCP-1_CS"/>
</dbReference>
<sequence length="920" mass="100121">MITNVSFSAAYNKALEDAIAVLDKIAMSIDVNDRATVLGLVKSCIGTKFTSQFGDLIADLAIDATTTVGVDLGQGLREVDIKKYIKVEKVPGGQLEDSKVLKGVMFNKDVVAPGKMKRKIVNPRIILLDCPLEYKKGENQTNAELVREEDWEVLLKLEEEYIENICVQILKFKPDLVITEKGLSDLACHYFSKAGVSAIRRLRKTDNNRIAKACGAVIVNRPDELQESDVGTGAGLFEVKKIGDDFFAFVVDCKEPKACTVLLRGPSKDLLNEVERNLQDAMSVSRNIIKNPKLVPGGGATELTVSATLKQKSATIEGIEKWPYEAAAIAFEAIPRTLAQNCGVNVIRTMTALQGKRTKIRIVVTNDGNAILRELDVAHPAAKIFADMNAPVLVLKDSLKRESGTKVHHGNIQASKAVADIIRTTLGPRSMLKMLLDAGGGIVVTNDGNAILRELDVAHPAAKSMIELSRTQDEEVGDGTTSVIVLAGEMLHVAEAFIEKSYHPTVICRAYNKALEDAIAVLDKIAMSIDVNDRATVLGLVKSCIGTKFTSQFGDLIADLAIDATTTVGVDLGQGLREVDIKNTSRLRRFGGQLEDSKVLKGVMFNKDVVAPGKMKRKIVNPRIILLDCPLEYKKGENQTNAELVREEDWEVLLKLEEEYIENICVQILKFKPDLVITEKGLSDLACHYFSKAAVIVNRPDELQESDVGTGAGLFEVKKIGDDFFAFVVDCKEPKACTVLLRGPSKDLLNEVERNLQDAMSVSRNIIKNPKLVPGGGATELTVSATLKQKSATIEGIEKWPYEAAAIAFEAIPRTLAQNCGVNVIRTMTALQGKHANGENAWTGIDGNTGAIADMKESKIWDAYNVKAQTFKTAIEAACMLLRIDDIVSGIKKKQAPGAGPSKPTIETEGDADNEQILPD</sequence>
<dbReference type="EMBL" id="JAAMPC010000004">
    <property type="protein sequence ID" value="KAG2316102.1"/>
    <property type="molecule type" value="Genomic_DNA"/>
</dbReference>
<dbReference type="Gene3D" id="3.50.7.10">
    <property type="entry name" value="GroEL"/>
    <property type="match status" value="2"/>
</dbReference>
<dbReference type="PANTHER" id="PTHR11353">
    <property type="entry name" value="CHAPERONIN"/>
    <property type="match status" value="1"/>
</dbReference>
<evidence type="ECO:0000256" key="7">
    <source>
        <dbReference type="ARBA" id="ARBA00023186"/>
    </source>
</evidence>
<dbReference type="FunFam" id="3.50.7.10:FF:000005">
    <property type="entry name" value="T-complex protein 1 subunit gamma"/>
    <property type="match status" value="1"/>
</dbReference>
<keyword evidence="4" id="KW-0963">Cytoplasm</keyword>
<dbReference type="GO" id="GO:0005524">
    <property type="term" value="F:ATP binding"/>
    <property type="evidence" value="ECO:0007669"/>
    <property type="project" value="UniProtKB-KW"/>
</dbReference>
<accession>A0A8X8AZC2</accession>
<dbReference type="Pfam" id="PF00118">
    <property type="entry name" value="Cpn60_TCP1"/>
    <property type="match status" value="2"/>
</dbReference>
<dbReference type="InterPro" id="IPR012719">
    <property type="entry name" value="Chap_CCT_gamma"/>
</dbReference>
<proteinExistence type="inferred from homology"/>
<protein>
    <recommendedName>
        <fullName evidence="3 9">T-complex protein 1 subunit gamma</fullName>
    </recommendedName>
</protein>
<dbReference type="InterPro" id="IPR027413">
    <property type="entry name" value="GROEL-like_equatorial_sf"/>
</dbReference>
<dbReference type="PROSITE" id="PS00750">
    <property type="entry name" value="TCP1_1"/>
    <property type="match status" value="1"/>
</dbReference>
<dbReference type="PROSITE" id="PS00995">
    <property type="entry name" value="TCP1_3"/>
    <property type="match status" value="1"/>
</dbReference>
<feature type="region of interest" description="Disordered" evidence="10">
    <location>
        <begin position="893"/>
        <end position="920"/>
    </location>
</feature>
<dbReference type="SUPFAM" id="SSF48592">
    <property type="entry name" value="GroEL equatorial domain-like"/>
    <property type="match status" value="3"/>
</dbReference>
<dbReference type="Proteomes" id="UP000886595">
    <property type="component" value="Unassembled WGS sequence"/>
</dbReference>
<reference evidence="11 12" key="1">
    <citation type="submission" date="2020-02" db="EMBL/GenBank/DDBJ databases">
        <authorList>
            <person name="Ma Q."/>
            <person name="Huang Y."/>
            <person name="Song X."/>
            <person name="Pei D."/>
        </authorList>
    </citation>
    <scope>NUCLEOTIDE SEQUENCE [LARGE SCALE GENOMIC DNA]</scope>
    <source>
        <strain evidence="11">Sxm20200214</strain>
        <tissue evidence="11">Leaf</tissue>
    </source>
</reference>
<dbReference type="InterPro" id="IPR027410">
    <property type="entry name" value="TCP-1-like_intermed_sf"/>
</dbReference>
<evidence type="ECO:0000313" key="12">
    <source>
        <dbReference type="Proteomes" id="UP000886595"/>
    </source>
</evidence>
<dbReference type="SUPFAM" id="SSF52029">
    <property type="entry name" value="GroEL apical domain-like"/>
    <property type="match status" value="2"/>
</dbReference>
<dbReference type="GO" id="GO:0140662">
    <property type="term" value="F:ATP-dependent protein folding chaperone"/>
    <property type="evidence" value="ECO:0007669"/>
    <property type="project" value="InterPro"/>
</dbReference>
<evidence type="ECO:0000256" key="10">
    <source>
        <dbReference type="SAM" id="MobiDB-lite"/>
    </source>
</evidence>
<dbReference type="NCBIfam" id="TIGR02344">
    <property type="entry name" value="chap_CCT_gamma"/>
    <property type="match status" value="1"/>
</dbReference>
<gene>
    <name evidence="11" type="ORF">Bca52824_019224</name>
</gene>
<name>A0A8X8AZC2_BRACI</name>
<dbReference type="GO" id="GO:0051082">
    <property type="term" value="F:unfolded protein binding"/>
    <property type="evidence" value="ECO:0007669"/>
    <property type="project" value="InterPro"/>
</dbReference>
<keyword evidence="6 8" id="KW-0067">ATP-binding</keyword>
<evidence type="ECO:0000256" key="6">
    <source>
        <dbReference type="ARBA" id="ARBA00022840"/>
    </source>
</evidence>
<evidence type="ECO:0000256" key="1">
    <source>
        <dbReference type="ARBA" id="ARBA00004496"/>
    </source>
</evidence>
<dbReference type="Gene3D" id="1.10.560.10">
    <property type="entry name" value="GroEL-like equatorial domain"/>
    <property type="match status" value="2"/>
</dbReference>
<dbReference type="CDD" id="cd03337">
    <property type="entry name" value="TCP1_gamma"/>
    <property type="match status" value="1"/>
</dbReference>
<evidence type="ECO:0000256" key="3">
    <source>
        <dbReference type="ARBA" id="ARBA00017187"/>
    </source>
</evidence>
<comment type="subcellular location">
    <subcellularLocation>
        <location evidence="1">Cytoplasm</location>
    </subcellularLocation>
</comment>
<dbReference type="InterPro" id="IPR017998">
    <property type="entry name" value="Chaperone_TCP-1"/>
</dbReference>
<dbReference type="GO" id="GO:0016887">
    <property type="term" value="F:ATP hydrolysis activity"/>
    <property type="evidence" value="ECO:0007669"/>
    <property type="project" value="InterPro"/>
</dbReference>
<dbReference type="GO" id="GO:0005832">
    <property type="term" value="C:chaperonin-containing T-complex"/>
    <property type="evidence" value="ECO:0007669"/>
    <property type="project" value="UniProtKB-ARBA"/>
</dbReference>
<dbReference type="InterPro" id="IPR002423">
    <property type="entry name" value="Cpn60/GroEL/TCP-1"/>
</dbReference>
<dbReference type="PROSITE" id="PS00751">
    <property type="entry name" value="TCP1_2"/>
    <property type="match status" value="2"/>
</dbReference>
<evidence type="ECO:0000256" key="8">
    <source>
        <dbReference type="RuleBase" id="RU004187"/>
    </source>
</evidence>
<dbReference type="FunFam" id="1.10.560.10:FF:000037">
    <property type="entry name" value="T-complex protein 1 subunit gamma"/>
    <property type="match status" value="1"/>
</dbReference>
<evidence type="ECO:0000313" key="11">
    <source>
        <dbReference type="EMBL" id="KAG2316102.1"/>
    </source>
</evidence>
<comment type="caution">
    <text evidence="11">The sequence shown here is derived from an EMBL/GenBank/DDBJ whole genome shotgun (WGS) entry which is preliminary data.</text>
</comment>
<comment type="similarity">
    <text evidence="2 8">Belongs to the TCP-1 chaperonin family.</text>
</comment>
<evidence type="ECO:0000256" key="4">
    <source>
        <dbReference type="ARBA" id="ARBA00022490"/>
    </source>
</evidence>
<keyword evidence="5 8" id="KW-0547">Nucleotide-binding</keyword>
<dbReference type="OrthoDB" id="10248520at2759"/>
<evidence type="ECO:0000256" key="5">
    <source>
        <dbReference type="ARBA" id="ARBA00022741"/>
    </source>
</evidence>
<keyword evidence="12" id="KW-1185">Reference proteome</keyword>
<dbReference type="AlphaFoldDB" id="A0A8X8AZC2"/>
<evidence type="ECO:0000256" key="9">
    <source>
        <dbReference type="RuleBase" id="RU004191"/>
    </source>
</evidence>
<dbReference type="PRINTS" id="PR00304">
    <property type="entry name" value="TCOMPLEXTCP1"/>
</dbReference>
<dbReference type="InterPro" id="IPR027409">
    <property type="entry name" value="GroEL-like_apical_dom_sf"/>
</dbReference>
<organism evidence="11 12">
    <name type="scientific">Brassica carinata</name>
    <name type="common">Ethiopian mustard</name>
    <name type="synonym">Abyssinian cabbage</name>
    <dbReference type="NCBI Taxonomy" id="52824"/>
    <lineage>
        <taxon>Eukaryota</taxon>
        <taxon>Viridiplantae</taxon>
        <taxon>Streptophyta</taxon>
        <taxon>Embryophyta</taxon>
        <taxon>Tracheophyta</taxon>
        <taxon>Spermatophyta</taxon>
        <taxon>Magnoliopsida</taxon>
        <taxon>eudicotyledons</taxon>
        <taxon>Gunneridae</taxon>
        <taxon>Pentapetalae</taxon>
        <taxon>rosids</taxon>
        <taxon>malvids</taxon>
        <taxon>Brassicales</taxon>
        <taxon>Brassicaceae</taxon>
        <taxon>Brassiceae</taxon>
        <taxon>Brassica</taxon>
    </lineage>
</organism>
<dbReference type="Gene3D" id="3.30.260.10">
    <property type="entry name" value="TCP-1-like chaperonin intermediate domain"/>
    <property type="match status" value="2"/>
</dbReference>
<keyword evidence="7 8" id="KW-0143">Chaperone</keyword>
<evidence type="ECO:0000256" key="2">
    <source>
        <dbReference type="ARBA" id="ARBA00008020"/>
    </source>
</evidence>
<dbReference type="FunFam" id="1.10.560.10:FF:000034">
    <property type="entry name" value="T-complex protein 1 subunit gamma"/>
    <property type="match status" value="1"/>
</dbReference>
<dbReference type="SUPFAM" id="SSF54849">
    <property type="entry name" value="GroEL-intermediate domain like"/>
    <property type="match status" value="2"/>
</dbReference>